<evidence type="ECO:0000256" key="10">
    <source>
        <dbReference type="ARBA" id="ARBA00023136"/>
    </source>
</evidence>
<dbReference type="PANTHER" id="PTHR43702">
    <property type="entry name" value="L-FUCOSE-PROTON SYMPORTER"/>
    <property type="match status" value="1"/>
</dbReference>
<accession>A0ABY3N1L1</accession>
<evidence type="ECO:0000256" key="7">
    <source>
        <dbReference type="ARBA" id="ARBA00022597"/>
    </source>
</evidence>
<keyword evidence="4" id="KW-0813">Transport</keyword>
<dbReference type="Gene3D" id="1.20.1250.20">
    <property type="entry name" value="MFS general substrate transporter like domains"/>
    <property type="match status" value="2"/>
</dbReference>
<feature type="transmembrane region" description="Helical" evidence="11">
    <location>
        <begin position="197"/>
        <end position="218"/>
    </location>
</feature>
<evidence type="ECO:0000313" key="13">
    <source>
        <dbReference type="EMBL" id="TYK67256.1"/>
    </source>
</evidence>
<comment type="caution">
    <text evidence="13">The sequence shown here is derived from an EMBL/GenBank/DDBJ whole genome shotgun (WGS) entry which is preliminary data.</text>
</comment>
<protein>
    <submittedName>
        <fullName evidence="13">Sugar MFS transporter</fullName>
    </submittedName>
</protein>
<keyword evidence="10 11" id="KW-0472">Membrane</keyword>
<name>A0ABY3N1L1_9GAMM</name>
<dbReference type="PANTHER" id="PTHR43702:SF3">
    <property type="entry name" value="PROTEIN TSGA"/>
    <property type="match status" value="1"/>
</dbReference>
<feature type="transmembrane region" description="Helical" evidence="11">
    <location>
        <begin position="92"/>
        <end position="110"/>
    </location>
</feature>
<feature type="transmembrane region" description="Helical" evidence="11">
    <location>
        <begin position="239"/>
        <end position="262"/>
    </location>
</feature>
<feature type="transmembrane region" description="Helical" evidence="11">
    <location>
        <begin position="63"/>
        <end position="85"/>
    </location>
</feature>
<evidence type="ECO:0000256" key="11">
    <source>
        <dbReference type="SAM" id="Phobius"/>
    </source>
</evidence>
<feature type="transmembrane region" description="Helical" evidence="11">
    <location>
        <begin position="308"/>
        <end position="325"/>
    </location>
</feature>
<dbReference type="CDD" id="cd17394">
    <property type="entry name" value="MFS_FucP_like"/>
    <property type="match status" value="1"/>
</dbReference>
<dbReference type="InterPro" id="IPR020846">
    <property type="entry name" value="MFS_dom"/>
</dbReference>
<feature type="transmembrane region" description="Helical" evidence="11">
    <location>
        <begin position="282"/>
        <end position="303"/>
    </location>
</feature>
<keyword evidence="5" id="KW-1003">Cell membrane</keyword>
<dbReference type="Proteomes" id="UP000815846">
    <property type="component" value="Unassembled WGS sequence"/>
</dbReference>
<feature type="transmembrane region" description="Helical" evidence="11">
    <location>
        <begin position="158"/>
        <end position="177"/>
    </location>
</feature>
<evidence type="ECO:0000256" key="8">
    <source>
        <dbReference type="ARBA" id="ARBA00022692"/>
    </source>
</evidence>
<dbReference type="NCBIfam" id="TIGR01272">
    <property type="entry name" value="gluP"/>
    <property type="match status" value="1"/>
</dbReference>
<comment type="function">
    <text evidence="1">Intake of glucose and galactose.</text>
</comment>
<keyword evidence="14" id="KW-1185">Reference proteome</keyword>
<dbReference type="InterPro" id="IPR050375">
    <property type="entry name" value="MFS_TsgA-like"/>
</dbReference>
<proteinExistence type="inferred from homology"/>
<dbReference type="RefSeq" id="WP_101343366.1">
    <property type="nucleotide sequence ID" value="NZ_PJAI02000001.1"/>
</dbReference>
<feature type="transmembrane region" description="Helical" evidence="11">
    <location>
        <begin position="331"/>
        <end position="353"/>
    </location>
</feature>
<dbReference type="Pfam" id="PF07690">
    <property type="entry name" value="MFS_1"/>
    <property type="match status" value="1"/>
</dbReference>
<evidence type="ECO:0000256" key="4">
    <source>
        <dbReference type="ARBA" id="ARBA00022448"/>
    </source>
</evidence>
<keyword evidence="7" id="KW-0762">Sugar transport</keyword>
<feature type="transmembrane region" description="Helical" evidence="11">
    <location>
        <begin position="116"/>
        <end position="137"/>
    </location>
</feature>
<keyword evidence="9 11" id="KW-1133">Transmembrane helix</keyword>
<evidence type="ECO:0000256" key="2">
    <source>
        <dbReference type="ARBA" id="ARBA00004429"/>
    </source>
</evidence>
<comment type="subcellular location">
    <subcellularLocation>
        <location evidence="2">Cell inner membrane</location>
        <topology evidence="2">Multi-pass membrane protein</topology>
    </subcellularLocation>
</comment>
<evidence type="ECO:0000256" key="3">
    <source>
        <dbReference type="ARBA" id="ARBA00009120"/>
    </source>
</evidence>
<dbReference type="InterPro" id="IPR036259">
    <property type="entry name" value="MFS_trans_sf"/>
</dbReference>
<feature type="transmembrane region" description="Helical" evidence="11">
    <location>
        <begin position="25"/>
        <end position="51"/>
    </location>
</feature>
<organism evidence="13 14">
    <name type="scientific">Colwellia echini</name>
    <dbReference type="NCBI Taxonomy" id="1982103"/>
    <lineage>
        <taxon>Bacteria</taxon>
        <taxon>Pseudomonadati</taxon>
        <taxon>Pseudomonadota</taxon>
        <taxon>Gammaproteobacteria</taxon>
        <taxon>Alteromonadales</taxon>
        <taxon>Colwelliaceae</taxon>
        <taxon>Colwellia</taxon>
    </lineage>
</organism>
<feature type="transmembrane region" description="Helical" evidence="11">
    <location>
        <begin position="365"/>
        <end position="385"/>
    </location>
</feature>
<feature type="transmembrane region" description="Helical" evidence="11">
    <location>
        <begin position="391"/>
        <end position="410"/>
    </location>
</feature>
<evidence type="ECO:0000313" key="14">
    <source>
        <dbReference type="Proteomes" id="UP000815846"/>
    </source>
</evidence>
<evidence type="ECO:0000256" key="5">
    <source>
        <dbReference type="ARBA" id="ARBA00022475"/>
    </source>
</evidence>
<reference evidence="13 14" key="1">
    <citation type="submission" date="2019-08" db="EMBL/GenBank/DDBJ databases">
        <title>Microbe sample from Colwellia echini.</title>
        <authorList>
            <person name="Christiansen L."/>
            <person name="Pathiraja D."/>
            <person name="Schultz-Johansen M."/>
            <person name="Choi I.-G."/>
            <person name="Stougaard P."/>
        </authorList>
    </citation>
    <scope>NUCLEOTIDE SEQUENCE [LARGE SCALE GENOMIC DNA]</scope>
    <source>
        <strain evidence="13 14">A3</strain>
    </source>
</reference>
<evidence type="ECO:0000256" key="9">
    <source>
        <dbReference type="ARBA" id="ARBA00022989"/>
    </source>
</evidence>
<keyword evidence="6" id="KW-0997">Cell inner membrane</keyword>
<dbReference type="EMBL" id="PJAI02000001">
    <property type="protein sequence ID" value="TYK67256.1"/>
    <property type="molecule type" value="Genomic_DNA"/>
</dbReference>
<evidence type="ECO:0000259" key="12">
    <source>
        <dbReference type="PROSITE" id="PS50850"/>
    </source>
</evidence>
<evidence type="ECO:0000256" key="6">
    <source>
        <dbReference type="ARBA" id="ARBA00022519"/>
    </source>
</evidence>
<sequence>MASSAVIIENQGAESPTSVSQNNQFALISLTTLFFMWGFITCLNDILIPYLKDAFALSYTKAMLVQFCFFGAYFIVSLPAGALVSKIGYKRGIVVGLAVACLGCLLFYPASVMGVYGIFLLALFILASGITILQVSANPFVSALGPSKTASSRLTMTQAFNALGTTVAPFFGAWLIFNGIASGVEQNDNVSSEAVQIPYLMLAASLMVLAVIFSKLTLPDLGRNDQAQISPRKAWKFKHLKLGAVGIFLYVGAEVAIGSFLVSFLHEPTIAGMEEAEAARFIAYYWGGAMVGRFVGAFVMQYIAAGKVLAFNAVMVIVLIALAITCDGAVAMWSIIAVGLFNSIMFPTIFSLAIQDLGDATSNAAGVLCLAIVGGAIVPLLQGVLADMLGVQLAFILPAACYVFIAYYGLSGSKPVAINEKG</sequence>
<keyword evidence="8 11" id="KW-0812">Transmembrane</keyword>
<feature type="domain" description="Major facilitator superfamily (MFS) profile" evidence="12">
    <location>
        <begin position="26"/>
        <end position="417"/>
    </location>
</feature>
<dbReference type="InterPro" id="IPR011701">
    <property type="entry name" value="MFS"/>
</dbReference>
<comment type="similarity">
    <text evidence="3">Belongs to the major facilitator superfamily. FHS transporter (TC 2.A.1.7) family.</text>
</comment>
<dbReference type="InterPro" id="IPR005964">
    <property type="entry name" value="Glc/Gal_transptr_bac"/>
</dbReference>
<dbReference type="PROSITE" id="PS50850">
    <property type="entry name" value="MFS"/>
    <property type="match status" value="1"/>
</dbReference>
<evidence type="ECO:0000256" key="1">
    <source>
        <dbReference type="ARBA" id="ARBA00003321"/>
    </source>
</evidence>
<dbReference type="SUPFAM" id="SSF103473">
    <property type="entry name" value="MFS general substrate transporter"/>
    <property type="match status" value="1"/>
</dbReference>
<gene>
    <name evidence="13" type="ORF">CWS31_001660</name>
</gene>